<accession>A0A9P5IWS4</accession>
<evidence type="ECO:0000259" key="1">
    <source>
        <dbReference type="Pfam" id="PF17109"/>
    </source>
</evidence>
<gene>
    <name evidence="2" type="ORF">EAE97_001899</name>
</gene>
<feature type="domain" description="Fungal STAND N-terminal Goodbye" evidence="1">
    <location>
        <begin position="25"/>
        <end position="98"/>
    </location>
</feature>
<dbReference type="InterPro" id="IPR031350">
    <property type="entry name" value="Goodbye_dom"/>
</dbReference>
<protein>
    <recommendedName>
        <fullName evidence="1">Fungal STAND N-terminal Goodbye domain-containing protein</fullName>
    </recommendedName>
</protein>
<dbReference type="Pfam" id="PF17109">
    <property type="entry name" value="Goodbye"/>
    <property type="match status" value="1"/>
</dbReference>
<dbReference type="AlphaFoldDB" id="A0A9P5IWS4"/>
<name>A0A9P5IWS4_9HELO</name>
<dbReference type="Gene3D" id="1.20.1480.30">
    <property type="entry name" value="Designed four-helix bundle protein"/>
    <property type="match status" value="1"/>
</dbReference>
<dbReference type="GeneID" id="62145488"/>
<keyword evidence="3" id="KW-1185">Reference proteome</keyword>
<proteinExistence type="predicted"/>
<reference evidence="2 3" key="1">
    <citation type="journal article" date="2020" name="Genome Biol. Evol.">
        <title>Comparative genomics of Sclerotiniaceae.</title>
        <authorList>
            <person name="Valero Jimenez C.A."/>
            <person name="Steentjes M."/>
            <person name="Scholten O.E."/>
            <person name="Van Kan J.A.L."/>
        </authorList>
    </citation>
    <scope>NUCLEOTIDE SEQUENCE [LARGE SCALE GENOMIC DNA]</scope>
    <source>
        <strain evidence="2 3">MUCL 94</strain>
    </source>
</reference>
<evidence type="ECO:0000313" key="3">
    <source>
        <dbReference type="Proteomes" id="UP000710849"/>
    </source>
</evidence>
<sequence length="186" mass="21143">MEHQRERQTITVESREVDLELQKLWDEAQNEFHKNTNRKLASIPPRKIEDVLAQLKDKFQPEDELQPSTKHKIKDAIEKILKCIQLIGGVAAEAASTVAEIYEGLGNLFEEMTHAMALLNIYGSLKKLDRELRDGIHKIMVSIVRICGLSINIIDGGKRAKFKTIFKVTFLGDDSGIKDELSNFKI</sequence>
<dbReference type="Proteomes" id="UP000710849">
    <property type="component" value="Unassembled WGS sequence"/>
</dbReference>
<evidence type="ECO:0000313" key="2">
    <source>
        <dbReference type="EMBL" id="KAF7952402.1"/>
    </source>
</evidence>
<organism evidence="2 3">
    <name type="scientific">Botrytis byssoidea</name>
    <dbReference type="NCBI Taxonomy" id="139641"/>
    <lineage>
        <taxon>Eukaryota</taxon>
        <taxon>Fungi</taxon>
        <taxon>Dikarya</taxon>
        <taxon>Ascomycota</taxon>
        <taxon>Pezizomycotina</taxon>
        <taxon>Leotiomycetes</taxon>
        <taxon>Helotiales</taxon>
        <taxon>Sclerotiniaceae</taxon>
        <taxon>Botrytis</taxon>
    </lineage>
</organism>
<comment type="caution">
    <text evidence="2">The sequence shown here is derived from an EMBL/GenBank/DDBJ whole genome shotgun (WGS) entry which is preliminary data.</text>
</comment>
<dbReference type="EMBL" id="RCSW01000003">
    <property type="protein sequence ID" value="KAF7952402.1"/>
    <property type="molecule type" value="Genomic_DNA"/>
</dbReference>
<dbReference type="RefSeq" id="XP_038736968.1">
    <property type="nucleotide sequence ID" value="XM_038872410.1"/>
</dbReference>